<name>S3UWA1_9LEPT</name>
<proteinExistence type="predicted"/>
<reference evidence="1" key="1">
    <citation type="submission" date="2013-04" db="EMBL/GenBank/DDBJ databases">
        <authorList>
            <person name="Harkins D.M."/>
            <person name="Durkin A.S."/>
            <person name="Selengut J.D."/>
            <person name="Sanka R."/>
            <person name="DePew J."/>
            <person name="Purushe J."/>
            <person name="Ahmed A."/>
            <person name="van der Linden H."/>
            <person name="Goris M.G.A."/>
            <person name="Hartskeerl R.A."/>
            <person name="Vinetz J.M."/>
            <person name="Sutton G.G."/>
            <person name="Nelson W.C."/>
            <person name="Fouts D.E."/>
        </authorList>
    </citation>
    <scope>NUCLEOTIDE SEQUENCE [LARGE SCALE GENOMIC DNA]</scope>
    <source>
        <strain evidence="1">BUT 6</strain>
    </source>
</reference>
<dbReference type="AlphaFoldDB" id="S3UWA1"/>
<evidence type="ECO:0000313" key="1">
    <source>
        <dbReference type="EMBL" id="EPG74681.1"/>
    </source>
</evidence>
<evidence type="ECO:0000313" key="2">
    <source>
        <dbReference type="Proteomes" id="UP000014540"/>
    </source>
</evidence>
<keyword evidence="2" id="KW-1185">Reference proteome</keyword>
<dbReference type="Proteomes" id="UP000014540">
    <property type="component" value="Unassembled WGS sequence"/>
</dbReference>
<comment type="caution">
    <text evidence="1">The sequence shown here is derived from an EMBL/GenBank/DDBJ whole genome shotgun (WGS) entry which is preliminary data.</text>
</comment>
<protein>
    <submittedName>
        <fullName evidence="1">Uncharacterized protein</fullName>
    </submittedName>
</protein>
<gene>
    <name evidence="1" type="ORF">LEP1GSC058_1705</name>
</gene>
<accession>S3UWA1</accession>
<organism evidence="1 2">
    <name type="scientific">Leptospira fainei serovar Hurstbridge str. BUT 6</name>
    <dbReference type="NCBI Taxonomy" id="1193011"/>
    <lineage>
        <taxon>Bacteria</taxon>
        <taxon>Pseudomonadati</taxon>
        <taxon>Spirochaetota</taxon>
        <taxon>Spirochaetia</taxon>
        <taxon>Leptospirales</taxon>
        <taxon>Leptospiraceae</taxon>
        <taxon>Leptospira</taxon>
    </lineage>
</organism>
<sequence length="38" mass="4595">MFALRQHDAKGWVFEKEKALRRQYKNKATDGKKTISWK</sequence>
<dbReference type="EMBL" id="AKWZ02000009">
    <property type="protein sequence ID" value="EPG74681.1"/>
    <property type="molecule type" value="Genomic_DNA"/>
</dbReference>